<dbReference type="RefSeq" id="WP_152580145.1">
    <property type="nucleotide sequence ID" value="NZ_JAKVIV010000012.1"/>
</dbReference>
<dbReference type="GO" id="GO:0003677">
    <property type="term" value="F:DNA binding"/>
    <property type="evidence" value="ECO:0007669"/>
    <property type="project" value="InterPro"/>
</dbReference>
<dbReference type="InterPro" id="IPR003180">
    <property type="entry name" value="MPG"/>
</dbReference>
<evidence type="ECO:0000256" key="5">
    <source>
        <dbReference type="HAMAP-Rule" id="MF_00527"/>
    </source>
</evidence>
<keyword evidence="2 5" id="KW-0227">DNA damage</keyword>
<proteinExistence type="inferred from homology"/>
<keyword evidence="3 5" id="KW-0378">Hydrolase</keyword>
<evidence type="ECO:0000256" key="3">
    <source>
        <dbReference type="ARBA" id="ARBA00022801"/>
    </source>
</evidence>
<dbReference type="GO" id="GO:0003905">
    <property type="term" value="F:alkylbase DNA N-glycosylase activity"/>
    <property type="evidence" value="ECO:0007669"/>
    <property type="project" value="InterPro"/>
</dbReference>
<evidence type="ECO:0000256" key="4">
    <source>
        <dbReference type="ARBA" id="ARBA00023204"/>
    </source>
</evidence>
<keyword evidence="7" id="KW-1185">Reference proteome</keyword>
<dbReference type="Gene3D" id="3.10.300.10">
    <property type="entry name" value="Methylpurine-DNA glycosylase (MPG)"/>
    <property type="match status" value="1"/>
</dbReference>
<dbReference type="Proteomes" id="UP000325415">
    <property type="component" value="Unassembled WGS sequence"/>
</dbReference>
<dbReference type="EC" id="3.2.2.-" evidence="5"/>
<name>A0A5N6RYH4_9BIFI</name>
<dbReference type="HAMAP" id="MF_00527">
    <property type="entry name" value="3MGH"/>
    <property type="match status" value="1"/>
</dbReference>
<evidence type="ECO:0000313" key="7">
    <source>
        <dbReference type="Proteomes" id="UP000325415"/>
    </source>
</evidence>
<dbReference type="InterPro" id="IPR036995">
    <property type="entry name" value="MPG_sf"/>
</dbReference>
<dbReference type="GeneID" id="78126537"/>
<comment type="similarity">
    <text evidence="1 5">Belongs to the DNA glycosylase MPG family.</text>
</comment>
<evidence type="ECO:0000256" key="2">
    <source>
        <dbReference type="ARBA" id="ARBA00022763"/>
    </source>
</evidence>
<evidence type="ECO:0000313" key="6">
    <source>
        <dbReference type="EMBL" id="KAE8129798.1"/>
    </source>
</evidence>
<sequence>MFPQFLAQDADSVARALLGCHIVRILDDEPVDEPVGAHDAGRVSGRADKHTPERIVVRIVETEAYDQLDPASHTFHGKSERNRAMFGPAGHAYIYFTYGMHYCLNVTAATEGFGAGALIRAVEPVEGMEIIERRRGRKGADCVNGPAKLCKALDIDKTLYGHDLRLPPLSLEQAELRPGERIEVTPRIGISKAAERQRRFVIAGNPYLSRR</sequence>
<dbReference type="Pfam" id="PF02245">
    <property type="entry name" value="Pur_DNA_glyco"/>
    <property type="match status" value="1"/>
</dbReference>
<dbReference type="EMBL" id="QDAG01000002">
    <property type="protein sequence ID" value="KAE8129798.1"/>
    <property type="molecule type" value="Genomic_DNA"/>
</dbReference>
<keyword evidence="4 5" id="KW-0234">DNA repair</keyword>
<comment type="caution">
    <text evidence="6">The sequence shown here is derived from an EMBL/GenBank/DDBJ whole genome shotgun (WGS) entry which is preliminary data.</text>
</comment>
<dbReference type="PANTHER" id="PTHR10429:SF0">
    <property type="entry name" value="DNA-3-METHYLADENINE GLYCOSYLASE"/>
    <property type="match status" value="1"/>
</dbReference>
<dbReference type="InterPro" id="IPR011034">
    <property type="entry name" value="Formyl_transferase-like_C_sf"/>
</dbReference>
<dbReference type="OrthoDB" id="9794313at2"/>
<dbReference type="PANTHER" id="PTHR10429">
    <property type="entry name" value="DNA-3-METHYLADENINE GLYCOSYLASE"/>
    <property type="match status" value="1"/>
</dbReference>
<gene>
    <name evidence="6" type="ORF">DDE84_02370</name>
</gene>
<protein>
    <recommendedName>
        <fullName evidence="5">Putative 3-methyladenine DNA glycosylase</fullName>
        <ecNumber evidence="5">3.2.2.-</ecNumber>
    </recommendedName>
</protein>
<dbReference type="SUPFAM" id="SSF50486">
    <property type="entry name" value="FMT C-terminal domain-like"/>
    <property type="match status" value="1"/>
</dbReference>
<accession>A0A5N6RYH4</accession>
<dbReference type="AlphaFoldDB" id="A0A5N6RYH4"/>
<evidence type="ECO:0000256" key="1">
    <source>
        <dbReference type="ARBA" id="ARBA00009232"/>
    </source>
</evidence>
<dbReference type="NCBIfam" id="TIGR00567">
    <property type="entry name" value="3mg"/>
    <property type="match status" value="1"/>
</dbReference>
<dbReference type="GO" id="GO:0006284">
    <property type="term" value="P:base-excision repair"/>
    <property type="evidence" value="ECO:0007669"/>
    <property type="project" value="InterPro"/>
</dbReference>
<dbReference type="NCBIfam" id="NF002003">
    <property type="entry name" value="PRK00802.1-3"/>
    <property type="match status" value="1"/>
</dbReference>
<reference evidence="6 7" key="1">
    <citation type="submission" date="2018-04" db="EMBL/GenBank/DDBJ databases">
        <authorList>
            <person name="Eckel V.P."/>
            <person name="Vogel R.F."/>
        </authorList>
    </citation>
    <scope>NUCLEOTIDE SEQUENCE [LARGE SCALE GENOMIC DNA]</scope>
    <source>
        <strain evidence="7">TMW 2.1764</strain>
    </source>
</reference>
<dbReference type="CDD" id="cd00540">
    <property type="entry name" value="AAG"/>
    <property type="match status" value="1"/>
</dbReference>
<organism evidence="6 7">
    <name type="scientific">Bifidobacterium tibiigranuli</name>
    <dbReference type="NCBI Taxonomy" id="2172043"/>
    <lineage>
        <taxon>Bacteria</taxon>
        <taxon>Bacillati</taxon>
        <taxon>Actinomycetota</taxon>
        <taxon>Actinomycetes</taxon>
        <taxon>Bifidobacteriales</taxon>
        <taxon>Bifidobacteriaceae</taxon>
        <taxon>Bifidobacterium</taxon>
    </lineage>
</organism>